<dbReference type="EMBL" id="CYRY02000672">
    <property type="protein sequence ID" value="VCW50191.1"/>
    <property type="molecule type" value="Genomic_DNA"/>
</dbReference>
<sequence length="82" mass="8640">GSQRFPGGRARGAVGARVFAQWDAGERASVPRDARESLPVDEGAAACVGAARGLRSLLCLCLGFIKVVKLLNSSPRSYVPNR</sequence>
<evidence type="ECO:0000313" key="2">
    <source>
        <dbReference type="Proteomes" id="UP000269945"/>
    </source>
</evidence>
<gene>
    <name evidence="1" type="ORF">BN2614_LOCUS1</name>
</gene>
<accession>A0A9X9PTD3</accession>
<reference evidence="1 2" key="1">
    <citation type="submission" date="2018-10" db="EMBL/GenBank/DDBJ databases">
        <authorList>
            <person name="Ekblom R."/>
            <person name="Jareborg N."/>
        </authorList>
    </citation>
    <scope>NUCLEOTIDE SEQUENCE [LARGE SCALE GENOMIC DNA]</scope>
    <source>
        <tissue evidence="1">Muscle</tissue>
    </source>
</reference>
<keyword evidence="2" id="KW-1185">Reference proteome</keyword>
<proteinExistence type="predicted"/>
<organism evidence="1 2">
    <name type="scientific">Gulo gulo</name>
    <name type="common">Wolverine</name>
    <name type="synonym">Gluton</name>
    <dbReference type="NCBI Taxonomy" id="48420"/>
    <lineage>
        <taxon>Eukaryota</taxon>
        <taxon>Metazoa</taxon>
        <taxon>Chordata</taxon>
        <taxon>Craniata</taxon>
        <taxon>Vertebrata</taxon>
        <taxon>Euteleostomi</taxon>
        <taxon>Mammalia</taxon>
        <taxon>Eutheria</taxon>
        <taxon>Laurasiatheria</taxon>
        <taxon>Carnivora</taxon>
        <taxon>Caniformia</taxon>
        <taxon>Musteloidea</taxon>
        <taxon>Mustelidae</taxon>
        <taxon>Guloninae</taxon>
        <taxon>Gulo</taxon>
    </lineage>
</organism>
<dbReference type="AlphaFoldDB" id="A0A9X9PTD3"/>
<evidence type="ECO:0000313" key="1">
    <source>
        <dbReference type="EMBL" id="VCW50191.1"/>
    </source>
</evidence>
<dbReference type="Proteomes" id="UP000269945">
    <property type="component" value="Unassembled WGS sequence"/>
</dbReference>
<name>A0A9X9PTD3_GULGU</name>
<protein>
    <submittedName>
        <fullName evidence="1">Uncharacterized protein</fullName>
    </submittedName>
</protein>
<comment type="caution">
    <text evidence="1">The sequence shown here is derived from an EMBL/GenBank/DDBJ whole genome shotgun (WGS) entry which is preliminary data.</text>
</comment>
<feature type="non-terminal residue" evidence="1">
    <location>
        <position position="1"/>
    </location>
</feature>